<dbReference type="AlphaFoldDB" id="A0A917AVQ9"/>
<dbReference type="Pfam" id="PF13563">
    <property type="entry name" value="2_5_RNA_ligase2"/>
    <property type="match status" value="1"/>
</dbReference>
<gene>
    <name evidence="1" type="ORF">GCM10007140_31000</name>
</gene>
<sequence>MRYVLAFVLDDAAGTFNNEMRRDVFEKFGAKSSKLPAHITIKSPFEAERIEEMEHVLERFAKKEKAAPIHIKGYNHFDDRVIYMDVFASKEAKEMHDRLIENLQTLPWLQFQAHDGKDKIFHLTITSKKIQKIFSELWEYVHQSPCDFESSFSTISLYRWEQHTWILHKEYILQ</sequence>
<dbReference type="PANTHER" id="PTHR40037:SF1">
    <property type="entry name" value="PHOSPHOESTERASE SAOUHSC_00951-RELATED"/>
    <property type="match status" value="1"/>
</dbReference>
<dbReference type="InterPro" id="IPR009097">
    <property type="entry name" value="Cyclic_Pdiesterase"/>
</dbReference>
<dbReference type="RefSeq" id="WP_188389404.1">
    <property type="nucleotide sequence ID" value="NZ_BMFK01000003.1"/>
</dbReference>
<dbReference type="EMBL" id="BMFK01000003">
    <property type="protein sequence ID" value="GGE79227.1"/>
    <property type="molecule type" value="Genomic_DNA"/>
</dbReference>
<proteinExistence type="predicted"/>
<comment type="caution">
    <text evidence="1">The sequence shown here is derived from an EMBL/GenBank/DDBJ whole genome shotgun (WGS) entry which is preliminary data.</text>
</comment>
<protein>
    <submittedName>
        <fullName evidence="1">Phosphoesterase</fullName>
    </submittedName>
</protein>
<reference evidence="1" key="1">
    <citation type="journal article" date="2014" name="Int. J. Syst. Evol. Microbiol.">
        <title>Complete genome sequence of Corynebacterium casei LMG S-19264T (=DSM 44701T), isolated from a smear-ripened cheese.</title>
        <authorList>
            <consortium name="US DOE Joint Genome Institute (JGI-PGF)"/>
            <person name="Walter F."/>
            <person name="Albersmeier A."/>
            <person name="Kalinowski J."/>
            <person name="Ruckert C."/>
        </authorList>
    </citation>
    <scope>NUCLEOTIDE SEQUENCE</scope>
    <source>
        <strain evidence="1">CGMCC 1.12698</strain>
    </source>
</reference>
<dbReference type="Proteomes" id="UP000605259">
    <property type="component" value="Unassembled WGS sequence"/>
</dbReference>
<evidence type="ECO:0000313" key="1">
    <source>
        <dbReference type="EMBL" id="GGE79227.1"/>
    </source>
</evidence>
<evidence type="ECO:0000313" key="2">
    <source>
        <dbReference type="Proteomes" id="UP000605259"/>
    </source>
</evidence>
<organism evidence="1 2">
    <name type="scientific">Priestia taiwanensis</name>
    <dbReference type="NCBI Taxonomy" id="1347902"/>
    <lineage>
        <taxon>Bacteria</taxon>
        <taxon>Bacillati</taxon>
        <taxon>Bacillota</taxon>
        <taxon>Bacilli</taxon>
        <taxon>Bacillales</taxon>
        <taxon>Bacillaceae</taxon>
        <taxon>Priestia</taxon>
    </lineage>
</organism>
<dbReference type="SUPFAM" id="SSF55144">
    <property type="entry name" value="LigT-like"/>
    <property type="match status" value="1"/>
</dbReference>
<reference evidence="1" key="2">
    <citation type="submission" date="2020-09" db="EMBL/GenBank/DDBJ databases">
        <authorList>
            <person name="Sun Q."/>
            <person name="Zhou Y."/>
        </authorList>
    </citation>
    <scope>NUCLEOTIDE SEQUENCE</scope>
    <source>
        <strain evidence="1">CGMCC 1.12698</strain>
    </source>
</reference>
<accession>A0A917AVQ9</accession>
<name>A0A917AVQ9_9BACI</name>
<dbReference type="InterPro" id="IPR050580">
    <property type="entry name" value="2H_phosphoesterase_YjcG-like"/>
</dbReference>
<dbReference type="Gene3D" id="3.90.1140.10">
    <property type="entry name" value="Cyclic phosphodiesterase"/>
    <property type="match status" value="1"/>
</dbReference>
<keyword evidence="2" id="KW-1185">Reference proteome</keyword>
<dbReference type="PANTHER" id="PTHR40037">
    <property type="entry name" value="PHOSPHOESTERASE YJCG-RELATED"/>
    <property type="match status" value="1"/>
</dbReference>